<dbReference type="Proteomes" id="UP000832041">
    <property type="component" value="Chromosome"/>
</dbReference>
<dbReference type="PANTHER" id="PTHR48050">
    <property type="entry name" value="STEROL 3-BETA-GLUCOSYLTRANSFERASE"/>
    <property type="match status" value="1"/>
</dbReference>
<keyword evidence="4" id="KW-0045">Antibiotic biosynthesis</keyword>
<organism evidence="7 8">
    <name type="scientific">Thermobifida alba</name>
    <name type="common">Thermomonospora alba</name>
    <dbReference type="NCBI Taxonomy" id="53522"/>
    <lineage>
        <taxon>Bacteria</taxon>
        <taxon>Bacillati</taxon>
        <taxon>Actinomycetota</taxon>
        <taxon>Actinomycetes</taxon>
        <taxon>Streptosporangiales</taxon>
        <taxon>Nocardiopsidaceae</taxon>
        <taxon>Thermobifida</taxon>
    </lineage>
</organism>
<reference evidence="7 8" key="1">
    <citation type="submission" date="2020-04" db="EMBL/GenBank/DDBJ databases">
        <title>Thermobifida alba genome sequencing and assembly.</title>
        <authorList>
            <person name="Luzics S."/>
            <person name="Horvath B."/>
            <person name="Nagy I."/>
            <person name="Toth A."/>
            <person name="Nagy I."/>
            <person name="Kukolya J."/>
        </authorList>
    </citation>
    <scope>NUCLEOTIDE SEQUENCE [LARGE SCALE GENOMIC DNA]</scope>
    <source>
        <strain evidence="7 8">DSM 43795</strain>
    </source>
</reference>
<dbReference type="InterPro" id="IPR010610">
    <property type="entry name" value="EryCIII-like_C"/>
</dbReference>
<feature type="domain" description="Erythromycin biosynthesis protein CIII-like C-terminal" evidence="5">
    <location>
        <begin position="278"/>
        <end position="421"/>
    </location>
</feature>
<dbReference type="Gene3D" id="3.40.50.2000">
    <property type="entry name" value="Glycogen Phosphorylase B"/>
    <property type="match status" value="2"/>
</dbReference>
<keyword evidence="2" id="KW-0328">Glycosyltransferase</keyword>
<dbReference type="PANTHER" id="PTHR48050:SF13">
    <property type="entry name" value="STEROL 3-BETA-GLUCOSYLTRANSFERASE UGT80A2"/>
    <property type="match status" value="1"/>
</dbReference>
<accession>A0ABY4L2V6</accession>
<dbReference type="EMBL" id="CP051627">
    <property type="protein sequence ID" value="UPT20813.1"/>
    <property type="molecule type" value="Genomic_DNA"/>
</dbReference>
<sequence length="428" mass="46232">MRVLFVPFAVNAHVYAQVPLAWALKTAGHEVCFAAQPDVVDTVLRAGLPAAAVGDALDFSGMMATDDRDEPEELRGGAWLEVLNIDELRPERLTYDHLHGVLTGWAGMIHPASNPPELMDAYVDFARSWKPDLVVWDMMSHVGPVAARASGAAHARLLFGCMDLMGMVRARYLDLLRRMPAVTHDDPAREWLSWSLERYGCAFAEDVVTGQWTIDPLPASLGLNVPGLRVPMRYVPYNGLSALPEWLWEPPKRPRVCLTLGTTFREEMGGDRASVADLVEAVADLDVEVVATLDAGQLAAVGELPDNVRAVDFVPLNELLPSCSAMISHGGSGTVLNALVHGVPQIMLPTSVWCNEPKAHRIAQAGAGIAGSADAVTAHETRGMLIRLLEDPSFAEGAAQLRTEILSMPSPTAIVAALERLTAEHRAA</sequence>
<keyword evidence="8" id="KW-1185">Reference proteome</keyword>
<keyword evidence="3" id="KW-0808">Transferase</keyword>
<dbReference type="CDD" id="cd03784">
    <property type="entry name" value="GT1_Gtf-like"/>
    <property type="match status" value="1"/>
</dbReference>
<evidence type="ECO:0000256" key="2">
    <source>
        <dbReference type="ARBA" id="ARBA00022676"/>
    </source>
</evidence>
<dbReference type="InterPro" id="IPR050426">
    <property type="entry name" value="Glycosyltransferase_28"/>
</dbReference>
<dbReference type="SUPFAM" id="SSF53756">
    <property type="entry name" value="UDP-Glycosyltransferase/glycogen phosphorylase"/>
    <property type="match status" value="1"/>
</dbReference>
<evidence type="ECO:0000313" key="8">
    <source>
        <dbReference type="Proteomes" id="UP000832041"/>
    </source>
</evidence>
<evidence type="ECO:0000256" key="4">
    <source>
        <dbReference type="ARBA" id="ARBA00023194"/>
    </source>
</evidence>
<evidence type="ECO:0000259" key="5">
    <source>
        <dbReference type="Pfam" id="PF06722"/>
    </source>
</evidence>
<dbReference type="Pfam" id="PF21036">
    <property type="entry name" value="EryCIII-like_N"/>
    <property type="match status" value="1"/>
</dbReference>
<dbReference type="InterPro" id="IPR002213">
    <property type="entry name" value="UDP_glucos_trans"/>
</dbReference>
<protein>
    <submittedName>
        <fullName evidence="7">Activator-dependent family glycosyltransferase</fullName>
    </submittedName>
</protein>
<dbReference type="RefSeq" id="WP_282573926.1">
    <property type="nucleotide sequence ID" value="NZ_BAABEB010000027.1"/>
</dbReference>
<name>A0ABY4L2V6_THEAE</name>
<comment type="similarity">
    <text evidence="1">Belongs to the glycosyltransferase 28 family.</text>
</comment>
<dbReference type="InterPro" id="IPR048284">
    <property type="entry name" value="EryCIII-like_N"/>
</dbReference>
<evidence type="ECO:0000256" key="1">
    <source>
        <dbReference type="ARBA" id="ARBA00006962"/>
    </source>
</evidence>
<proteinExistence type="inferred from homology"/>
<feature type="domain" description="Erythromycin biosynthesis protein CIII-like N-terminal" evidence="6">
    <location>
        <begin position="22"/>
        <end position="261"/>
    </location>
</feature>
<evidence type="ECO:0000313" key="7">
    <source>
        <dbReference type="EMBL" id="UPT20813.1"/>
    </source>
</evidence>
<evidence type="ECO:0000259" key="6">
    <source>
        <dbReference type="Pfam" id="PF21036"/>
    </source>
</evidence>
<gene>
    <name evidence="7" type="ORF">FOF52_07445</name>
</gene>
<dbReference type="NCBIfam" id="TIGR04516">
    <property type="entry name" value="glycosyl_450act"/>
    <property type="match status" value="1"/>
</dbReference>
<dbReference type="InterPro" id="IPR030953">
    <property type="entry name" value="Glycosyl_450act"/>
</dbReference>
<evidence type="ECO:0000256" key="3">
    <source>
        <dbReference type="ARBA" id="ARBA00022679"/>
    </source>
</evidence>
<dbReference type="Pfam" id="PF06722">
    <property type="entry name" value="EryCIII-like_C"/>
    <property type="match status" value="1"/>
</dbReference>